<keyword evidence="2" id="KW-1133">Transmembrane helix</keyword>
<organism evidence="6 7">
    <name type="scientific">Thermococcus gammatolerans (strain DSM 15229 / JCM 11827 / EJ3)</name>
    <dbReference type="NCBI Taxonomy" id="593117"/>
    <lineage>
        <taxon>Archaea</taxon>
        <taxon>Methanobacteriati</taxon>
        <taxon>Methanobacteriota</taxon>
        <taxon>Thermococci</taxon>
        <taxon>Thermococcales</taxon>
        <taxon>Thermococcaceae</taxon>
        <taxon>Thermococcus</taxon>
    </lineage>
</organism>
<keyword evidence="2" id="KW-0472">Membrane</keyword>
<dbReference type="Gene3D" id="2.60.40.2050">
    <property type="match status" value="1"/>
</dbReference>
<dbReference type="InterPro" id="IPR043114">
    <property type="entry name" value="T26-6p_C_sf"/>
</dbReference>
<dbReference type="Pfam" id="PF20984">
    <property type="entry name" value="PT26-6P_helical"/>
    <property type="match status" value="1"/>
</dbReference>
<dbReference type="RefSeq" id="WP_015858274.1">
    <property type="nucleotide sequence ID" value="NC_012804.1"/>
</dbReference>
<feature type="coiled-coil region" evidence="1">
    <location>
        <begin position="549"/>
        <end position="587"/>
    </location>
</feature>
<evidence type="ECO:0008006" key="8">
    <source>
        <dbReference type="Google" id="ProtNLM"/>
    </source>
</evidence>
<dbReference type="HOGENOM" id="CLU_022168_0_0_2"/>
<dbReference type="Pfam" id="PF22092">
    <property type="entry name" value="T26-6p_Ig-like_dom"/>
    <property type="match status" value="1"/>
</dbReference>
<dbReference type="PaxDb" id="593117-TGAM_0654"/>
<evidence type="ECO:0000259" key="5">
    <source>
        <dbReference type="Pfam" id="PF22265"/>
    </source>
</evidence>
<accession>C5A4J4</accession>
<dbReference type="InterPro" id="IPR048730">
    <property type="entry name" value="T26-6p_C"/>
</dbReference>
<dbReference type="PATRIC" id="fig|593117.10.peg.653"/>
<evidence type="ECO:0000313" key="6">
    <source>
        <dbReference type="EMBL" id="ACS33156.1"/>
    </source>
</evidence>
<dbReference type="GeneID" id="7988868"/>
<feature type="transmembrane region" description="Helical" evidence="2">
    <location>
        <begin position="715"/>
        <end position="738"/>
    </location>
</feature>
<dbReference type="Pfam" id="PF22265">
    <property type="entry name" value="T26-6p_Ig-like_dom_2"/>
    <property type="match status" value="1"/>
</dbReference>
<evidence type="ECO:0000259" key="4">
    <source>
        <dbReference type="Pfam" id="PF22092"/>
    </source>
</evidence>
<dbReference type="OrthoDB" id="102128at2157"/>
<evidence type="ECO:0000313" key="7">
    <source>
        <dbReference type="Proteomes" id="UP000001488"/>
    </source>
</evidence>
<protein>
    <recommendedName>
        <fullName evidence="8">Glycine zipper domain-containing protein</fullName>
    </recommendedName>
</protein>
<proteinExistence type="predicted"/>
<gene>
    <name evidence="6" type="ordered locus">TGAM_0654</name>
</gene>
<keyword evidence="7" id="KW-1185">Reference proteome</keyword>
<dbReference type="eggNOG" id="arCOG05107">
    <property type="taxonomic scope" value="Archaea"/>
</dbReference>
<evidence type="ECO:0000256" key="2">
    <source>
        <dbReference type="SAM" id="Phobius"/>
    </source>
</evidence>
<dbReference type="AlphaFoldDB" id="C5A4J4"/>
<evidence type="ECO:0000259" key="3">
    <source>
        <dbReference type="Pfam" id="PF20984"/>
    </source>
</evidence>
<keyword evidence="2" id="KW-0812">Transmembrane</keyword>
<feature type="domain" description="T26-6p C-terminal" evidence="3">
    <location>
        <begin position="534"/>
        <end position="673"/>
    </location>
</feature>
<dbReference type="EMBL" id="CP001398">
    <property type="protein sequence ID" value="ACS33156.1"/>
    <property type="molecule type" value="Genomic_DNA"/>
</dbReference>
<feature type="domain" description="T26-6p immunoglobulin-like" evidence="4">
    <location>
        <begin position="203"/>
        <end position="334"/>
    </location>
</feature>
<reference evidence="6 7" key="1">
    <citation type="journal article" date="2007" name="Genome Biol.">
        <title>Genome analysis and genome-wide proteomics of Thermococcus gammatolerans, the most radioresistant organism known amongst the Archaea.</title>
        <authorList>
            <person name="Zivanovic Y."/>
            <person name="Armengaud J."/>
            <person name="Lagorce A."/>
            <person name="Leplat C."/>
            <person name="Guerin P."/>
            <person name="Dutertre M."/>
            <person name="Anthouard V."/>
            <person name="Forterre P."/>
            <person name="Wincker P."/>
            <person name="Confalonieri F."/>
        </authorList>
    </citation>
    <scope>NUCLEOTIDE SEQUENCE [LARGE SCALE GENOMIC DNA]</scope>
    <source>
        <strain evidence="7">DSM 15229 / JCM 11827 / EJ3</strain>
    </source>
</reference>
<dbReference type="KEGG" id="tga:TGAM_0654"/>
<dbReference type="Proteomes" id="UP000001488">
    <property type="component" value="Chromosome"/>
</dbReference>
<dbReference type="InterPro" id="IPR054316">
    <property type="entry name" value="T26-6p_Ig-like_dom_2"/>
</dbReference>
<name>C5A4J4_THEGJ</name>
<keyword evidence="1" id="KW-0175">Coiled coil</keyword>
<feature type="transmembrane region" description="Helical" evidence="2">
    <location>
        <begin position="693"/>
        <end position="708"/>
    </location>
</feature>
<dbReference type="STRING" id="593117.TGAM_0654"/>
<sequence length="741" mass="80792">MRPVSFFSIFKKRAEEEQEKQKKRGDWRSFTSIALMLMLLVSVYAEPVAAWPGEGLFSSVGDALSSVGDAVSSAAHAVVDNIEGGIAGALAGAATGAMVGSAVPGIGTAIGAGVGALVGFVGGVYAEYKAKQTIHEITHPGGPGVGISYEGINATKDDLSKNSDLLKNYQIVDNAQSKAYSELAELLAKLATKQTEYSLHMTGSTGNIQLKLFGPDEIRGFSAFPVKLRILTSADPIERNVIHLKKITMYVINPDTGTAYYTYTKTFTGNETSLNGGAYEITTFLKVPDKYDYDVVQAIQTGQITQDLINKLKNAETPQFEIFVEVDAVKEDWSLDSNGNWVHVRDIPLSVEAQTVSVYTHVTASRDVVLFQTGLNASLPSDMANLVMGKFAPFIAEQWGGISDVIVRPYATPVHVADSAATWKFFVAPNHGFLTMFDKSPEVYDDFEVFAIRVLQGGSFELADRRTNSLGDLSGETVKEAYGITKYTTGSDVVNYRVYALGLIWIKRDDGTKIPVWVLVQPHMTVLDMEKLALDDTRIQRILPIFDDKKITETELQTLKAELDSVKQDIQEKIQAAEQLKKMAEANGNTEAAEYADRAIKYYQLELKMLDQATQTEDAQLALNYLNAAKKYEYAGDFEKQAADKAYKGDSEGAKALDSQAQEYKKAGDDYVPHFSVGGLADTILGNLKDPKYLALLAVLLIGGYYLFGRMGAMVGAAIWFALVIGIPALKALVAWLGTKL</sequence>
<dbReference type="InterPro" id="IPR054315">
    <property type="entry name" value="T26-6p_Ig-like_dom_1"/>
</dbReference>
<dbReference type="Gene3D" id="1.20.120.870">
    <property type="entry name" value="pT26-6p, five-helical bundle domain"/>
    <property type="match status" value="1"/>
</dbReference>
<evidence type="ECO:0000256" key="1">
    <source>
        <dbReference type="SAM" id="Coils"/>
    </source>
</evidence>
<feature type="domain" description="T26-6p second immunoglobulin-like" evidence="5">
    <location>
        <begin position="399"/>
        <end position="527"/>
    </location>
</feature>